<protein>
    <submittedName>
        <fullName evidence="1">Uncharacterized protein</fullName>
    </submittedName>
</protein>
<comment type="caution">
    <text evidence="1">The sequence shown here is derived from an EMBL/GenBank/DDBJ whole genome shotgun (WGS) entry which is preliminary data.</text>
</comment>
<dbReference type="AlphaFoldDB" id="A0A8X6PXL9"/>
<gene>
    <name evidence="1" type="ORF">NPIL_659651</name>
</gene>
<reference evidence="1" key="1">
    <citation type="submission" date="2020-08" db="EMBL/GenBank/DDBJ databases">
        <title>Multicomponent nature underlies the extraordinary mechanical properties of spider dragline silk.</title>
        <authorList>
            <person name="Kono N."/>
            <person name="Nakamura H."/>
            <person name="Mori M."/>
            <person name="Yoshida Y."/>
            <person name="Ohtoshi R."/>
            <person name="Malay A.D."/>
            <person name="Moran D.A.P."/>
            <person name="Tomita M."/>
            <person name="Numata K."/>
            <person name="Arakawa K."/>
        </authorList>
    </citation>
    <scope>NUCLEOTIDE SEQUENCE</scope>
</reference>
<organism evidence="1 2">
    <name type="scientific">Nephila pilipes</name>
    <name type="common">Giant wood spider</name>
    <name type="synonym">Nephila maculata</name>
    <dbReference type="NCBI Taxonomy" id="299642"/>
    <lineage>
        <taxon>Eukaryota</taxon>
        <taxon>Metazoa</taxon>
        <taxon>Ecdysozoa</taxon>
        <taxon>Arthropoda</taxon>
        <taxon>Chelicerata</taxon>
        <taxon>Arachnida</taxon>
        <taxon>Araneae</taxon>
        <taxon>Araneomorphae</taxon>
        <taxon>Entelegynae</taxon>
        <taxon>Araneoidea</taxon>
        <taxon>Nephilidae</taxon>
        <taxon>Nephila</taxon>
    </lineage>
</organism>
<sequence length="72" mass="7979">METLNQESPVVVALSCLRKKEFVLISIPLNLTKLIGKQLCRSFSSFGYSSKDYLNGPAITSILINVRTNGNF</sequence>
<evidence type="ECO:0000313" key="2">
    <source>
        <dbReference type="Proteomes" id="UP000887013"/>
    </source>
</evidence>
<dbReference type="Proteomes" id="UP000887013">
    <property type="component" value="Unassembled WGS sequence"/>
</dbReference>
<proteinExistence type="predicted"/>
<dbReference type="EMBL" id="BMAW01072934">
    <property type="protein sequence ID" value="GFT85527.1"/>
    <property type="molecule type" value="Genomic_DNA"/>
</dbReference>
<keyword evidence="2" id="KW-1185">Reference proteome</keyword>
<evidence type="ECO:0000313" key="1">
    <source>
        <dbReference type="EMBL" id="GFT85527.1"/>
    </source>
</evidence>
<name>A0A8X6PXL9_NEPPI</name>
<accession>A0A8X6PXL9</accession>